<evidence type="ECO:0000256" key="1">
    <source>
        <dbReference type="SAM" id="MobiDB-lite"/>
    </source>
</evidence>
<feature type="compositionally biased region" description="Polar residues" evidence="1">
    <location>
        <begin position="269"/>
        <end position="278"/>
    </location>
</feature>
<feature type="compositionally biased region" description="Gly residues" evidence="1">
    <location>
        <begin position="133"/>
        <end position="143"/>
    </location>
</feature>
<dbReference type="AlphaFoldDB" id="A0A388K0H6"/>
<dbReference type="Gramene" id="GBG63542">
    <property type="protein sequence ID" value="GBG63542"/>
    <property type="gene ID" value="CBR_g38610"/>
</dbReference>
<protein>
    <submittedName>
        <fullName evidence="2">Uncharacterized protein</fullName>
    </submittedName>
</protein>
<dbReference type="EMBL" id="BFEA01000040">
    <property type="protein sequence ID" value="GBG63542.1"/>
    <property type="molecule type" value="Genomic_DNA"/>
</dbReference>
<name>A0A388K0H6_CHABU</name>
<evidence type="ECO:0000313" key="2">
    <source>
        <dbReference type="EMBL" id="GBG63542.1"/>
    </source>
</evidence>
<evidence type="ECO:0000313" key="3">
    <source>
        <dbReference type="Proteomes" id="UP000265515"/>
    </source>
</evidence>
<organism evidence="2 3">
    <name type="scientific">Chara braunii</name>
    <name type="common">Braun's stonewort</name>
    <dbReference type="NCBI Taxonomy" id="69332"/>
    <lineage>
        <taxon>Eukaryota</taxon>
        <taxon>Viridiplantae</taxon>
        <taxon>Streptophyta</taxon>
        <taxon>Charophyceae</taxon>
        <taxon>Charales</taxon>
        <taxon>Characeae</taxon>
        <taxon>Chara</taxon>
    </lineage>
</organism>
<reference evidence="2 3" key="1">
    <citation type="journal article" date="2018" name="Cell">
        <title>The Chara Genome: Secondary Complexity and Implications for Plant Terrestrialization.</title>
        <authorList>
            <person name="Nishiyama T."/>
            <person name="Sakayama H."/>
            <person name="Vries J.D."/>
            <person name="Buschmann H."/>
            <person name="Saint-Marcoux D."/>
            <person name="Ullrich K.K."/>
            <person name="Haas F.B."/>
            <person name="Vanderstraeten L."/>
            <person name="Becker D."/>
            <person name="Lang D."/>
            <person name="Vosolsobe S."/>
            <person name="Rombauts S."/>
            <person name="Wilhelmsson P.K.I."/>
            <person name="Janitza P."/>
            <person name="Kern R."/>
            <person name="Heyl A."/>
            <person name="Rumpler F."/>
            <person name="Villalobos L.I.A.C."/>
            <person name="Clay J.M."/>
            <person name="Skokan R."/>
            <person name="Toyoda A."/>
            <person name="Suzuki Y."/>
            <person name="Kagoshima H."/>
            <person name="Schijlen E."/>
            <person name="Tajeshwar N."/>
            <person name="Catarino B."/>
            <person name="Hetherington A.J."/>
            <person name="Saltykova A."/>
            <person name="Bonnot C."/>
            <person name="Breuninger H."/>
            <person name="Symeonidi A."/>
            <person name="Radhakrishnan G.V."/>
            <person name="Van Nieuwerburgh F."/>
            <person name="Deforce D."/>
            <person name="Chang C."/>
            <person name="Karol K.G."/>
            <person name="Hedrich R."/>
            <person name="Ulvskov P."/>
            <person name="Glockner G."/>
            <person name="Delwiche C.F."/>
            <person name="Petrasek J."/>
            <person name="Van de Peer Y."/>
            <person name="Friml J."/>
            <person name="Beilby M."/>
            <person name="Dolan L."/>
            <person name="Kohara Y."/>
            <person name="Sugano S."/>
            <person name="Fujiyama A."/>
            <person name="Delaux P.-M."/>
            <person name="Quint M."/>
            <person name="TheiBen G."/>
            <person name="Hagemann M."/>
            <person name="Harholt J."/>
            <person name="Dunand C."/>
            <person name="Zachgo S."/>
            <person name="Langdale J."/>
            <person name="Maumus F."/>
            <person name="Straeten D.V.D."/>
            <person name="Gould S.B."/>
            <person name="Rensing S.A."/>
        </authorList>
    </citation>
    <scope>NUCLEOTIDE SEQUENCE [LARGE SCALE GENOMIC DNA]</scope>
    <source>
        <strain evidence="2 3">S276</strain>
    </source>
</reference>
<proteinExistence type="predicted"/>
<accession>A0A388K0H6</accession>
<feature type="compositionally biased region" description="Acidic residues" evidence="1">
    <location>
        <begin position="288"/>
        <end position="301"/>
    </location>
</feature>
<comment type="caution">
    <text evidence="2">The sequence shown here is derived from an EMBL/GenBank/DDBJ whole genome shotgun (WGS) entry which is preliminary data.</text>
</comment>
<dbReference type="Proteomes" id="UP000265515">
    <property type="component" value="Unassembled WGS sequence"/>
</dbReference>
<feature type="region of interest" description="Disordered" evidence="1">
    <location>
        <begin position="125"/>
        <end position="301"/>
    </location>
</feature>
<gene>
    <name evidence="2" type="ORF">CBR_g38610</name>
</gene>
<sequence length="344" mass="37355">MASQTIAGGAAVAAGCSDLRCPSRTKLCRRSRQSHLYLSVLSDCFRILNGVPHSQYALHSLSRAEGRGSQKRSSQEVLTSRIRDDLPVLQFEMIIRRPCLPTGGEWPPRADTRSRRQLKCRIRAGVSASATADGGGGGGGGGDRLYKERENSTSHGLQLEGGDYNPTSSDTRGRMVGESDAIDGGTAHDKVTSGGAETAEQEMDRREGYESSAASADLMQKSSGDDAEYDDSEGDSRQQQRAVAARMSDGRHGASTEGADDSAVPSADIPSTTSSIYSQQQQEQRQEGEEEREEEREEAEEALGVRVKKFMIDFSNNWPTRLHKALLAKRIPDRSLQSASIRMV</sequence>
<keyword evidence="3" id="KW-1185">Reference proteome</keyword>